<name>A0A7X1KT04_9PSED</name>
<evidence type="ECO:0000256" key="2">
    <source>
        <dbReference type="ARBA" id="ARBA00023002"/>
    </source>
</evidence>
<evidence type="ECO:0000313" key="4">
    <source>
        <dbReference type="Proteomes" id="UP000546173"/>
    </source>
</evidence>
<dbReference type="PRINTS" id="PR00081">
    <property type="entry name" value="GDHRDH"/>
</dbReference>
<dbReference type="PANTHER" id="PTHR24321">
    <property type="entry name" value="DEHYDROGENASES, SHORT CHAIN"/>
    <property type="match status" value="1"/>
</dbReference>
<dbReference type="InterPro" id="IPR036291">
    <property type="entry name" value="NAD(P)-bd_dom_sf"/>
</dbReference>
<dbReference type="FunFam" id="3.40.50.720:FF:000084">
    <property type="entry name" value="Short-chain dehydrogenase reductase"/>
    <property type="match status" value="1"/>
</dbReference>
<dbReference type="EMBL" id="JACMYH010000001">
    <property type="protein sequence ID" value="MBC2678047.1"/>
    <property type="molecule type" value="Genomic_DNA"/>
</dbReference>
<reference evidence="3 4" key="1">
    <citation type="submission" date="2020-08" db="EMBL/GenBank/DDBJ databases">
        <title>Pseudomonas sp. nov.</title>
        <authorList>
            <person name="Gieschler S."/>
            <person name="Fiedler G."/>
            <person name="Brinks E."/>
            <person name="Boehnlein C."/>
            <person name="Franz C.M.A.P."/>
            <person name="Kabisch J."/>
        </authorList>
    </citation>
    <scope>NUCLEOTIDE SEQUENCE [LARGE SCALE GENOMIC DNA]</scope>
    <source>
        <strain evidence="3 4">MBT-2</strain>
    </source>
</reference>
<dbReference type="Gene3D" id="3.40.50.720">
    <property type="entry name" value="NAD(P)-binding Rossmann-like Domain"/>
    <property type="match status" value="1"/>
</dbReference>
<dbReference type="InterPro" id="IPR002347">
    <property type="entry name" value="SDR_fam"/>
</dbReference>
<protein>
    <submittedName>
        <fullName evidence="3">Glucose 1-dehydrogenase</fullName>
        <ecNumber evidence="3">1.1.1.47</ecNumber>
    </submittedName>
</protein>
<dbReference type="AlphaFoldDB" id="A0A7X1KT04"/>
<dbReference type="NCBIfam" id="NF005559">
    <property type="entry name" value="PRK07231.1"/>
    <property type="match status" value="1"/>
</dbReference>
<dbReference type="PANTHER" id="PTHR24321:SF14">
    <property type="entry name" value="SHORT-CHAIN TYPE DEHYDROGENASE_REDUCTASE BLR2146-RELATED"/>
    <property type="match status" value="1"/>
</dbReference>
<dbReference type="GO" id="GO:0047936">
    <property type="term" value="F:glucose 1-dehydrogenase [NAD(P)+] activity"/>
    <property type="evidence" value="ECO:0007669"/>
    <property type="project" value="UniProtKB-EC"/>
</dbReference>
<comment type="caution">
    <text evidence="3">The sequence shown here is derived from an EMBL/GenBank/DDBJ whole genome shotgun (WGS) entry which is preliminary data.</text>
</comment>
<evidence type="ECO:0000313" key="3">
    <source>
        <dbReference type="EMBL" id="MBC2678047.1"/>
    </source>
</evidence>
<evidence type="ECO:0000256" key="1">
    <source>
        <dbReference type="ARBA" id="ARBA00006484"/>
    </source>
</evidence>
<gene>
    <name evidence="3" type="ORF">H7993_06535</name>
</gene>
<dbReference type="EC" id="1.1.1.47" evidence="3"/>
<keyword evidence="4" id="KW-1185">Reference proteome</keyword>
<dbReference type="SUPFAM" id="SSF51735">
    <property type="entry name" value="NAD(P)-binding Rossmann-fold domains"/>
    <property type="match status" value="1"/>
</dbReference>
<dbReference type="Pfam" id="PF13561">
    <property type="entry name" value="adh_short_C2"/>
    <property type="match status" value="1"/>
</dbReference>
<comment type="similarity">
    <text evidence="1">Belongs to the short-chain dehydrogenases/reductases (SDR) family.</text>
</comment>
<dbReference type="PRINTS" id="PR00080">
    <property type="entry name" value="SDRFAMILY"/>
</dbReference>
<dbReference type="CDD" id="cd05233">
    <property type="entry name" value="SDR_c"/>
    <property type="match status" value="1"/>
</dbReference>
<dbReference type="Proteomes" id="UP000546173">
    <property type="component" value="Unassembled WGS sequence"/>
</dbReference>
<accession>A0A7X1KT04</accession>
<organism evidence="3 4">
    <name type="scientific">Pseudomonas baltica</name>
    <dbReference type="NCBI Taxonomy" id="2762576"/>
    <lineage>
        <taxon>Bacteria</taxon>
        <taxon>Pseudomonadati</taxon>
        <taxon>Pseudomonadota</taxon>
        <taxon>Gammaproteobacteria</taxon>
        <taxon>Pseudomonadales</taxon>
        <taxon>Pseudomonadaceae</taxon>
        <taxon>Pseudomonas</taxon>
    </lineage>
</organism>
<proteinExistence type="inferred from homology"/>
<keyword evidence="2 3" id="KW-0560">Oxidoreductase</keyword>
<dbReference type="PROSITE" id="PS00061">
    <property type="entry name" value="ADH_SHORT"/>
    <property type="match status" value="1"/>
</dbReference>
<dbReference type="InterPro" id="IPR020904">
    <property type="entry name" value="Sc_DH/Rdtase_CS"/>
</dbReference>
<sequence>MAGQVCIVTGAASGIGRAIAWHLASHGACVVIADVTTAVIEGGEPTADLIRAAGHQALFVQTDVADSAQVETLFATTVARFGRLDVLVNNACIRHARPLLELDEADWQRVLDVNLGGVYRCCRAAVRQMAGQALVGETRGRIVNLSSQHGMIAAPHDLAYGVSKAAVDYLTRQVASDYAGQRIVCNAVAPGKIQTGAGGRAVDPAVMERATRRTPWPRLGHPDDVAKAVLFLASAEASFITGTTLMVDGGWMAA</sequence>